<reference evidence="2 3" key="1">
    <citation type="submission" date="2020-08" db="EMBL/GenBank/DDBJ databases">
        <title>Genome public.</title>
        <authorList>
            <person name="Liu C."/>
            <person name="Sun Q."/>
        </authorList>
    </citation>
    <scope>NUCLEOTIDE SEQUENCE [LARGE SCALE GENOMIC DNA]</scope>
    <source>
        <strain evidence="2 3">NSJ-13</strain>
    </source>
</reference>
<dbReference type="InterPro" id="IPR009081">
    <property type="entry name" value="PP-bd_ACP"/>
</dbReference>
<gene>
    <name evidence="2" type="ORF">H8S40_14305</name>
</gene>
<name>A0ABR7GB75_9FIRM</name>
<organism evidence="2 3">
    <name type="scientific">Ruminococcus hominis</name>
    <dbReference type="NCBI Taxonomy" id="2763065"/>
    <lineage>
        <taxon>Bacteria</taxon>
        <taxon>Bacillati</taxon>
        <taxon>Bacillota</taxon>
        <taxon>Clostridia</taxon>
        <taxon>Eubacteriales</taxon>
        <taxon>Oscillospiraceae</taxon>
        <taxon>Ruminococcus</taxon>
    </lineage>
</organism>
<dbReference type="InterPro" id="IPR036736">
    <property type="entry name" value="ACP-like_sf"/>
</dbReference>
<keyword evidence="3" id="KW-1185">Reference proteome</keyword>
<dbReference type="Pfam" id="PF00550">
    <property type="entry name" value="PP-binding"/>
    <property type="match status" value="1"/>
</dbReference>
<evidence type="ECO:0000313" key="2">
    <source>
        <dbReference type="EMBL" id="MBC5684689.1"/>
    </source>
</evidence>
<dbReference type="RefSeq" id="WP_118724059.1">
    <property type="nucleotide sequence ID" value="NZ_JACOPE010000001.1"/>
</dbReference>
<accession>A0ABR7GB75</accession>
<dbReference type="SUPFAM" id="SSF47336">
    <property type="entry name" value="ACP-like"/>
    <property type="match status" value="1"/>
</dbReference>
<protein>
    <submittedName>
        <fullName evidence="2">Acyl carrier protein</fullName>
    </submittedName>
</protein>
<dbReference type="Proteomes" id="UP000631576">
    <property type="component" value="Unassembled WGS sequence"/>
</dbReference>
<sequence length="74" mass="8130">METLLEILSDLVPGVQFEGRTDLVESGDLDSLKILNLISDISDEFDVTIPVGEVVPENFDSPEAIMALINKLQK</sequence>
<evidence type="ECO:0000313" key="3">
    <source>
        <dbReference type="Proteomes" id="UP000631576"/>
    </source>
</evidence>
<dbReference type="PROSITE" id="PS50075">
    <property type="entry name" value="CARRIER"/>
    <property type="match status" value="1"/>
</dbReference>
<feature type="domain" description="Carrier" evidence="1">
    <location>
        <begin position="1"/>
        <end position="73"/>
    </location>
</feature>
<dbReference type="Gene3D" id="1.10.1200.10">
    <property type="entry name" value="ACP-like"/>
    <property type="match status" value="1"/>
</dbReference>
<proteinExistence type="predicted"/>
<dbReference type="EMBL" id="JACOPE010000001">
    <property type="protein sequence ID" value="MBC5684689.1"/>
    <property type="molecule type" value="Genomic_DNA"/>
</dbReference>
<evidence type="ECO:0000259" key="1">
    <source>
        <dbReference type="PROSITE" id="PS50075"/>
    </source>
</evidence>
<comment type="caution">
    <text evidence="2">The sequence shown here is derived from an EMBL/GenBank/DDBJ whole genome shotgun (WGS) entry which is preliminary data.</text>
</comment>